<evidence type="ECO:0000313" key="3">
    <source>
        <dbReference type="EMBL" id="QAA95067.1"/>
    </source>
</evidence>
<dbReference type="GO" id="GO:0030976">
    <property type="term" value="F:thiamine pyrophosphate binding"/>
    <property type="evidence" value="ECO:0007669"/>
    <property type="project" value="TreeGrafter"/>
</dbReference>
<evidence type="ECO:0008006" key="5">
    <source>
        <dbReference type="Google" id="ProtNLM"/>
    </source>
</evidence>
<dbReference type="EMBL" id="CP022987">
    <property type="protein sequence ID" value="QAA95067.1"/>
    <property type="molecule type" value="Genomic_DNA"/>
</dbReference>
<dbReference type="Proteomes" id="UP000283474">
    <property type="component" value="Chromosome"/>
</dbReference>
<dbReference type="KEGG" id="pus:CKA81_15260"/>
<keyword evidence="1 2" id="KW-0732">Signal</keyword>
<proteinExistence type="predicted"/>
<protein>
    <recommendedName>
        <fullName evidence="5">ABC transporter substrate-binding protein</fullName>
    </recommendedName>
</protein>
<dbReference type="OrthoDB" id="9155688at2"/>
<keyword evidence="4" id="KW-1185">Reference proteome</keyword>
<evidence type="ECO:0000256" key="2">
    <source>
        <dbReference type="SAM" id="SignalP"/>
    </source>
</evidence>
<dbReference type="RefSeq" id="WP_128356056.1">
    <property type="nucleotide sequence ID" value="NZ_CP022987.1"/>
</dbReference>
<sequence length="348" mass="37975">MKLQRTAIHSGIALVIAAAMSGQSVYAQSMTVALYGGIAQKAITTCVLDPFSQKTGVTITPDIGSSAVTLTKLVTQRNKPSIDVAWVDGGVSEQAWSQGVLEEQDPSRIPNLENLIHQAKYVADNKIYAASNGYYSLGILYNTDLVKTAPTSWQDMWKEEYAGMVALPLAQVSMGLPLFVHIAELNGGSIEDTQPAVDAFRKLDVAAFYNSAGTVSNMFQSQEISVAPHFSSSAFALIKAGGPYKFVNPSDKGIANDMRIHLVRNGPNRELGEQLVNFSLTEEAALCFVREFNMGPYIKGVKVPSEYAAYMPWGESGSIDDLALPNWPELLNRRDQLIEKFENEVVTR</sequence>
<dbReference type="PANTHER" id="PTHR30006">
    <property type="entry name" value="THIAMINE-BINDING PERIPLASMIC PROTEIN-RELATED"/>
    <property type="match status" value="1"/>
</dbReference>
<feature type="signal peptide" evidence="2">
    <location>
        <begin position="1"/>
        <end position="27"/>
    </location>
</feature>
<dbReference type="Pfam" id="PF13343">
    <property type="entry name" value="SBP_bac_6"/>
    <property type="match status" value="1"/>
</dbReference>
<organism evidence="3 4">
    <name type="scientific">Pollutimonas thiosulfatoxidans</name>
    <dbReference type="NCBI Taxonomy" id="2028345"/>
    <lineage>
        <taxon>Bacteria</taxon>
        <taxon>Pseudomonadati</taxon>
        <taxon>Pseudomonadota</taxon>
        <taxon>Betaproteobacteria</taxon>
        <taxon>Burkholderiales</taxon>
        <taxon>Alcaligenaceae</taxon>
        <taxon>Pollutimonas</taxon>
    </lineage>
</organism>
<dbReference type="Gene3D" id="3.40.190.10">
    <property type="entry name" value="Periplasmic binding protein-like II"/>
    <property type="match status" value="2"/>
</dbReference>
<evidence type="ECO:0000256" key="1">
    <source>
        <dbReference type="ARBA" id="ARBA00022729"/>
    </source>
</evidence>
<name>A0A410GFI6_9BURK</name>
<dbReference type="PANTHER" id="PTHR30006:SF2">
    <property type="entry name" value="ABC TRANSPORTER SUBSTRATE-BINDING PROTEIN"/>
    <property type="match status" value="1"/>
</dbReference>
<dbReference type="GO" id="GO:0030288">
    <property type="term" value="C:outer membrane-bounded periplasmic space"/>
    <property type="evidence" value="ECO:0007669"/>
    <property type="project" value="TreeGrafter"/>
</dbReference>
<dbReference type="AlphaFoldDB" id="A0A410GFI6"/>
<dbReference type="GO" id="GO:0015888">
    <property type="term" value="P:thiamine transport"/>
    <property type="evidence" value="ECO:0007669"/>
    <property type="project" value="TreeGrafter"/>
</dbReference>
<reference evidence="3 4" key="1">
    <citation type="submission" date="2017-08" db="EMBL/GenBank/DDBJ databases">
        <authorList>
            <person name="Park S.-J."/>
            <person name="Kim H."/>
        </authorList>
    </citation>
    <scope>NUCLEOTIDE SEQUENCE [LARGE SCALE GENOMIC DNA]</scope>
    <source>
        <strain evidence="4">ye3</strain>
    </source>
</reference>
<gene>
    <name evidence="3" type="ORF">CKA81_15260</name>
</gene>
<accession>A0A410GFI6</accession>
<dbReference type="CDD" id="cd13589">
    <property type="entry name" value="PBP2_polyamine_RpCGA009"/>
    <property type="match status" value="1"/>
</dbReference>
<evidence type="ECO:0000313" key="4">
    <source>
        <dbReference type="Proteomes" id="UP000283474"/>
    </source>
</evidence>
<feature type="chain" id="PRO_5019247140" description="ABC transporter substrate-binding protein" evidence="2">
    <location>
        <begin position="28"/>
        <end position="348"/>
    </location>
</feature>
<dbReference type="GO" id="GO:0030975">
    <property type="term" value="F:thiamine binding"/>
    <property type="evidence" value="ECO:0007669"/>
    <property type="project" value="TreeGrafter"/>
</dbReference>
<dbReference type="SUPFAM" id="SSF53850">
    <property type="entry name" value="Periplasmic binding protein-like II"/>
    <property type="match status" value="1"/>
</dbReference>